<keyword evidence="6" id="KW-1185">Reference proteome</keyword>
<dbReference type="Ensembl" id="ENSACLT00000073745.1">
    <property type="protein sequence ID" value="ENSACLP00000049724.1"/>
    <property type="gene ID" value="ENSACLG00000009370.2"/>
</dbReference>
<evidence type="ECO:0000313" key="6">
    <source>
        <dbReference type="Proteomes" id="UP000265100"/>
    </source>
</evidence>
<dbReference type="FunFam" id="1.20.1270.10:FF:000003">
    <property type="entry name" value="heat shock cognate 71 kDa protein-like"/>
    <property type="match status" value="1"/>
</dbReference>
<keyword evidence="3" id="KW-0067">ATP-binding</keyword>
<evidence type="ECO:0000256" key="1">
    <source>
        <dbReference type="ARBA" id="ARBA00007381"/>
    </source>
</evidence>
<reference evidence="5" key="4">
    <citation type="submission" date="2025-09" db="UniProtKB">
        <authorList>
            <consortium name="Ensembl"/>
        </authorList>
    </citation>
    <scope>IDENTIFICATION</scope>
</reference>
<dbReference type="SUPFAM" id="SSF100934">
    <property type="entry name" value="Heat shock protein 70kD (HSP70), C-terminal subdomain"/>
    <property type="match status" value="1"/>
</dbReference>
<dbReference type="GO" id="GO:0005524">
    <property type="term" value="F:ATP binding"/>
    <property type="evidence" value="ECO:0007669"/>
    <property type="project" value="UniProtKB-KW"/>
</dbReference>
<evidence type="ECO:0000313" key="5">
    <source>
        <dbReference type="Ensembl" id="ENSACLP00000049724.1"/>
    </source>
</evidence>
<dbReference type="FunFam" id="2.60.34.10:FF:000002">
    <property type="entry name" value="Heat shock 70 kDa"/>
    <property type="match status" value="1"/>
</dbReference>
<evidence type="ECO:0008006" key="7">
    <source>
        <dbReference type="Google" id="ProtNLM"/>
    </source>
</evidence>
<dbReference type="SUPFAM" id="SSF53067">
    <property type="entry name" value="Actin-like ATPase domain"/>
    <property type="match status" value="2"/>
</dbReference>
<organism evidence="5 6">
    <name type="scientific">Astatotilapia calliptera</name>
    <name type="common">Eastern happy</name>
    <name type="synonym">Chromis callipterus</name>
    <dbReference type="NCBI Taxonomy" id="8154"/>
    <lineage>
        <taxon>Eukaryota</taxon>
        <taxon>Metazoa</taxon>
        <taxon>Chordata</taxon>
        <taxon>Craniata</taxon>
        <taxon>Vertebrata</taxon>
        <taxon>Euteleostomi</taxon>
        <taxon>Actinopterygii</taxon>
        <taxon>Neopterygii</taxon>
        <taxon>Teleostei</taxon>
        <taxon>Neoteleostei</taxon>
        <taxon>Acanthomorphata</taxon>
        <taxon>Ovalentaria</taxon>
        <taxon>Cichlomorphae</taxon>
        <taxon>Cichliformes</taxon>
        <taxon>Cichlidae</taxon>
        <taxon>African cichlids</taxon>
        <taxon>Pseudocrenilabrinae</taxon>
        <taxon>Haplochromini</taxon>
        <taxon>Astatotilapia</taxon>
    </lineage>
</organism>
<comment type="similarity">
    <text evidence="1">Belongs to the heat shock protein 70 family.</text>
</comment>
<dbReference type="InterPro" id="IPR029047">
    <property type="entry name" value="HSP70_peptide-bd_sf"/>
</dbReference>
<keyword evidence="2" id="KW-0547">Nucleotide-binding</keyword>
<dbReference type="InterPro" id="IPR029048">
    <property type="entry name" value="HSP70_C_sf"/>
</dbReference>
<reference evidence="5" key="3">
    <citation type="submission" date="2025-08" db="UniProtKB">
        <authorList>
            <consortium name="Ensembl"/>
        </authorList>
    </citation>
    <scope>IDENTIFICATION</scope>
</reference>
<dbReference type="PRINTS" id="PR00301">
    <property type="entry name" value="HEATSHOCK70"/>
</dbReference>
<dbReference type="Gene3D" id="2.60.34.10">
    <property type="entry name" value="Substrate Binding Domain Of DNAk, Chain A, domain 1"/>
    <property type="match status" value="1"/>
</dbReference>
<feature type="region of interest" description="Disordered" evidence="4">
    <location>
        <begin position="448"/>
        <end position="480"/>
    </location>
</feature>
<dbReference type="PROSITE" id="PS00297">
    <property type="entry name" value="HSP70_1"/>
    <property type="match status" value="1"/>
</dbReference>
<dbReference type="InterPro" id="IPR043129">
    <property type="entry name" value="ATPase_NBD"/>
</dbReference>
<dbReference type="PANTHER" id="PTHR19375">
    <property type="entry name" value="HEAT SHOCK PROTEIN 70KDA"/>
    <property type="match status" value="1"/>
</dbReference>
<evidence type="ECO:0000256" key="3">
    <source>
        <dbReference type="ARBA" id="ARBA00022840"/>
    </source>
</evidence>
<dbReference type="AlphaFoldDB" id="A0AAX7SYP1"/>
<sequence length="480" mass="52538">MSKGPAVGIDLGTTYSCVGVFQHGKVEIIANDQGNRTTPSYVAFTETERLIGDAAKNQVALNPNNTIFDAKRLIGRRFDDSVVQSDMKHWPFTVINDASRPKVKVEYKGEAKTRLRSFNICQKMLRIFYESVVASAILYAVACWGSRLRVADANRLNKLIRKASNVVGMDILILILILKIQKLLQDFFNGKELNKSINPDEAVAYGAAVQAAILAGDKSENVQDLLLLDVTPLSLGIETAGGVMTVLIKRNTTIPTKQTQTFTTYSDNQPGVLIQVFEGERAMTKDNNLLGKFELTGIPPAPRGVPQIEVTFDIDANGIMNVSAVDKSTGKENKITITNDKGRLSKEDIERMVQEAEKYKAEDDVQRQKVSAKNGLESYAFNMKSAVEDEKLKGKISDEDKQKILDKCNEVISWLDRNQTAEKDEFEHQQKELEKLCNPIMTKLYQSAGGVPGGMPGGFPGGGAAPGGGGSSGPTIEEVD</sequence>
<evidence type="ECO:0000256" key="4">
    <source>
        <dbReference type="SAM" id="MobiDB-lite"/>
    </source>
</evidence>
<dbReference type="SUPFAM" id="SSF100920">
    <property type="entry name" value="Heat shock protein 70kD (HSP70), peptide-binding domain"/>
    <property type="match status" value="1"/>
</dbReference>
<evidence type="ECO:0000256" key="2">
    <source>
        <dbReference type="ARBA" id="ARBA00022741"/>
    </source>
</evidence>
<dbReference type="Proteomes" id="UP000265100">
    <property type="component" value="Chromosome 14"/>
</dbReference>
<dbReference type="Gene3D" id="3.30.420.40">
    <property type="match status" value="3"/>
</dbReference>
<dbReference type="Pfam" id="PF00012">
    <property type="entry name" value="HSP70"/>
    <property type="match status" value="2"/>
</dbReference>
<dbReference type="InterPro" id="IPR013126">
    <property type="entry name" value="Hsp_70_fam"/>
</dbReference>
<protein>
    <recommendedName>
        <fullName evidence="7">Heat shock protein family A (Hsp70) member 8b</fullName>
    </recommendedName>
</protein>
<dbReference type="Gene3D" id="1.20.1270.10">
    <property type="match status" value="1"/>
</dbReference>
<dbReference type="GeneTree" id="ENSGT00950000183206"/>
<name>A0AAX7SYP1_ASTCA</name>
<dbReference type="FunFam" id="3.30.30.30:FF:000001">
    <property type="entry name" value="heat shock 70 kDa protein-like"/>
    <property type="match status" value="1"/>
</dbReference>
<accession>A0AAX7SYP1</accession>
<feature type="compositionally biased region" description="Gly residues" evidence="4">
    <location>
        <begin position="450"/>
        <end position="472"/>
    </location>
</feature>
<reference evidence="5 6" key="1">
    <citation type="submission" date="2018-05" db="EMBL/GenBank/DDBJ databases">
        <authorList>
            <person name="Datahose"/>
        </authorList>
    </citation>
    <scope>NUCLEOTIDE SEQUENCE</scope>
</reference>
<dbReference type="InterPro" id="IPR018181">
    <property type="entry name" value="Heat_shock_70_CS"/>
</dbReference>
<proteinExistence type="inferred from homology"/>
<dbReference type="GO" id="GO:0140662">
    <property type="term" value="F:ATP-dependent protein folding chaperone"/>
    <property type="evidence" value="ECO:0007669"/>
    <property type="project" value="InterPro"/>
</dbReference>
<reference evidence="6" key="2">
    <citation type="submission" date="2023-03" db="EMBL/GenBank/DDBJ databases">
        <authorList>
            <consortium name="Wellcome Sanger Institute Data Sharing"/>
        </authorList>
    </citation>
    <scope>NUCLEOTIDE SEQUENCE [LARGE SCALE GENOMIC DNA]</scope>
</reference>